<gene>
    <name evidence="1" type="ORF">KJ970_12575</name>
</gene>
<evidence type="ECO:0000313" key="2">
    <source>
        <dbReference type="Proteomes" id="UP000777784"/>
    </source>
</evidence>
<organism evidence="1 2">
    <name type="scientific">Eiseniibacteriota bacterium</name>
    <dbReference type="NCBI Taxonomy" id="2212470"/>
    <lineage>
        <taxon>Bacteria</taxon>
        <taxon>Candidatus Eiseniibacteriota</taxon>
    </lineage>
</organism>
<reference evidence="1" key="1">
    <citation type="submission" date="2021-05" db="EMBL/GenBank/DDBJ databases">
        <title>Energy efficiency and biological interactions define the core microbiome of deep oligotrophic groundwater.</title>
        <authorList>
            <person name="Mehrshad M."/>
            <person name="Lopez-Fernandez M."/>
            <person name="Bell E."/>
            <person name="Bernier-Latmani R."/>
            <person name="Bertilsson S."/>
            <person name="Dopson M."/>
        </authorList>
    </citation>
    <scope>NUCLEOTIDE SEQUENCE</scope>
    <source>
        <strain evidence="1">Modern_marine.mb.64</strain>
    </source>
</reference>
<evidence type="ECO:0000313" key="1">
    <source>
        <dbReference type="EMBL" id="MBU2691753.1"/>
    </source>
</evidence>
<dbReference type="EMBL" id="JAHJDP010000074">
    <property type="protein sequence ID" value="MBU2691753.1"/>
    <property type="molecule type" value="Genomic_DNA"/>
</dbReference>
<proteinExistence type="predicted"/>
<comment type="caution">
    <text evidence="1">The sequence shown here is derived from an EMBL/GenBank/DDBJ whole genome shotgun (WGS) entry which is preliminary data.</text>
</comment>
<dbReference type="AlphaFoldDB" id="A0A948RY67"/>
<name>A0A948RY67_UNCEI</name>
<accession>A0A948RY67</accession>
<dbReference type="Proteomes" id="UP000777784">
    <property type="component" value="Unassembled WGS sequence"/>
</dbReference>
<sequence>MAERLLKYYKYIAEEMGGECKVKLAMETKIPSTMAATEDDSFENIELFKEAVLKLTGRRAPEF</sequence>
<protein>
    <submittedName>
        <fullName evidence="1">Uncharacterized protein</fullName>
    </submittedName>
</protein>